<keyword evidence="1" id="KW-1133">Transmembrane helix</keyword>
<feature type="transmembrane region" description="Helical" evidence="1">
    <location>
        <begin position="112"/>
        <end position="134"/>
    </location>
</feature>
<feature type="transmembrane region" description="Helical" evidence="1">
    <location>
        <begin position="198"/>
        <end position="220"/>
    </location>
</feature>
<dbReference type="Proteomes" id="UP000013085">
    <property type="component" value="Unassembled WGS sequence"/>
</dbReference>
<organism evidence="3 4">
    <name type="scientific">[Clostridium] clostridioforme 90A8</name>
    <dbReference type="NCBI Taxonomy" id="999408"/>
    <lineage>
        <taxon>Bacteria</taxon>
        <taxon>Bacillati</taxon>
        <taxon>Bacillota</taxon>
        <taxon>Clostridia</taxon>
        <taxon>Lachnospirales</taxon>
        <taxon>Lachnospiraceae</taxon>
        <taxon>Enterocloster</taxon>
    </lineage>
</organism>
<keyword evidence="1" id="KW-0472">Membrane</keyword>
<feature type="transmembrane region" description="Helical" evidence="1">
    <location>
        <begin position="232"/>
        <end position="249"/>
    </location>
</feature>
<dbReference type="AlphaFoldDB" id="A0A0E2HVW6"/>
<name>A0A0E2HVW6_9FIRM</name>
<evidence type="ECO:0000259" key="2">
    <source>
        <dbReference type="Pfam" id="PF07670"/>
    </source>
</evidence>
<feature type="domain" description="Nucleoside transporter/FeoB GTPase Gate" evidence="2">
    <location>
        <begin position="162"/>
        <end position="246"/>
    </location>
</feature>
<feature type="transmembrane region" description="Helical" evidence="1">
    <location>
        <begin position="455"/>
        <end position="477"/>
    </location>
</feature>
<sequence>MENDNNVNGNLNDNSVLDALVLTGNQWKGGIAKAVIFTLIAVVIFFVPITVRGSTDVTFGIIYKNIKAGLGLAGLWMGGLIIMGNGLASVYGKYLCKNKDSAVYRYYQEDSVLHPLFYLLGSIFALILVLHYTFPAFEGPAAIVSPGIGETVYSIAMDVAWIIPVSAVFMPFLLNYGIVDFIGSLMEPLMRPVFKIPGRSAVNAIASFVSSASVGVLITSKLYQRGIYTKKEAALIATGFSAVSVGFAYKVIETADLSEYFLPIYFIALLVTLIVSFFMARIPPLSRKASVFADGRQQTKEEIQAERVPARAVLKTGASRAVKKAATAPGLFKEIRSSLLDSCYVLPKVISLLTAVGIIAMLIAAYTPVFNWIGKLFAPLLVLLQVPNAAEIAPALPVGIAEMFLPVLMIADKVGTLAVGARYMVVTVSMVQIIFFSETIVVMMSTKIPVSLKELIICFFERTIVAIPISALFMHLLF</sequence>
<feature type="transmembrane region" description="Helical" evidence="1">
    <location>
        <begin position="30"/>
        <end position="49"/>
    </location>
</feature>
<dbReference type="GeneID" id="57963705"/>
<dbReference type="PATRIC" id="fig|999408.3.peg.308"/>
<evidence type="ECO:0000256" key="1">
    <source>
        <dbReference type="SAM" id="Phobius"/>
    </source>
</evidence>
<keyword evidence="1" id="KW-0812">Transmembrane</keyword>
<evidence type="ECO:0000313" key="4">
    <source>
        <dbReference type="Proteomes" id="UP000013085"/>
    </source>
</evidence>
<dbReference type="EMBL" id="AGYR01000001">
    <property type="protein sequence ID" value="ENZ20351.1"/>
    <property type="molecule type" value="Genomic_DNA"/>
</dbReference>
<dbReference type="RefSeq" id="WP_002586130.1">
    <property type="nucleotide sequence ID" value="NZ_KB850976.1"/>
</dbReference>
<feature type="transmembrane region" description="Helical" evidence="1">
    <location>
        <begin position="70"/>
        <end position="92"/>
    </location>
</feature>
<feature type="transmembrane region" description="Helical" evidence="1">
    <location>
        <begin position="393"/>
        <end position="411"/>
    </location>
</feature>
<evidence type="ECO:0000313" key="3">
    <source>
        <dbReference type="EMBL" id="ENZ20351.1"/>
    </source>
</evidence>
<dbReference type="InterPro" id="IPR011642">
    <property type="entry name" value="Gate_dom"/>
</dbReference>
<comment type="caution">
    <text evidence="3">The sequence shown here is derived from an EMBL/GenBank/DDBJ whole genome shotgun (WGS) entry which is preliminary data.</text>
</comment>
<gene>
    <name evidence="3" type="ORF">HMPREF1090_00286</name>
</gene>
<accession>A0A0E2HVW6</accession>
<protein>
    <recommendedName>
        <fullName evidence="2">Nucleoside transporter/FeoB GTPase Gate domain-containing protein</fullName>
    </recommendedName>
</protein>
<proteinExistence type="predicted"/>
<dbReference type="HOGENOM" id="CLU_048533_0_0_9"/>
<feature type="transmembrane region" description="Helical" evidence="1">
    <location>
        <begin position="261"/>
        <end position="280"/>
    </location>
</feature>
<dbReference type="Pfam" id="PF07670">
    <property type="entry name" value="Gate"/>
    <property type="match status" value="1"/>
</dbReference>
<feature type="transmembrane region" description="Helical" evidence="1">
    <location>
        <begin position="343"/>
        <end position="363"/>
    </location>
</feature>
<feature type="transmembrane region" description="Helical" evidence="1">
    <location>
        <begin position="423"/>
        <end position="443"/>
    </location>
</feature>
<reference evidence="3 4" key="1">
    <citation type="submission" date="2013-01" db="EMBL/GenBank/DDBJ databases">
        <title>The Genome Sequence of Clostridium clostridioforme 90A8.</title>
        <authorList>
            <consortium name="The Broad Institute Genome Sequencing Platform"/>
            <person name="Earl A."/>
            <person name="Ward D."/>
            <person name="Feldgarden M."/>
            <person name="Gevers D."/>
            <person name="Courvalin P."/>
            <person name="Lambert T."/>
            <person name="Walker B."/>
            <person name="Young S.K."/>
            <person name="Zeng Q."/>
            <person name="Gargeya S."/>
            <person name="Fitzgerald M."/>
            <person name="Haas B."/>
            <person name="Abouelleil A."/>
            <person name="Alvarado L."/>
            <person name="Arachchi H.M."/>
            <person name="Berlin A.M."/>
            <person name="Chapman S.B."/>
            <person name="Dewar J."/>
            <person name="Goldberg J."/>
            <person name="Griggs A."/>
            <person name="Gujja S."/>
            <person name="Hansen M."/>
            <person name="Howarth C."/>
            <person name="Imamovic A."/>
            <person name="Larimer J."/>
            <person name="McCowan C."/>
            <person name="Murphy C."/>
            <person name="Neiman D."/>
            <person name="Pearson M."/>
            <person name="Priest M."/>
            <person name="Roberts A."/>
            <person name="Saif S."/>
            <person name="Shea T."/>
            <person name="Sisk P."/>
            <person name="Sykes S."/>
            <person name="Wortman J."/>
            <person name="Nusbaum C."/>
            <person name="Birren B."/>
        </authorList>
    </citation>
    <scope>NUCLEOTIDE SEQUENCE [LARGE SCALE GENOMIC DNA]</scope>
    <source>
        <strain evidence="3 4">90A8</strain>
    </source>
</reference>
<feature type="transmembrane region" description="Helical" evidence="1">
    <location>
        <begin position="155"/>
        <end position="178"/>
    </location>
</feature>